<protein>
    <submittedName>
        <fullName evidence="5">ArsR family transcriptional regulator</fullName>
    </submittedName>
</protein>
<keyword evidence="1" id="KW-0805">Transcription regulation</keyword>
<evidence type="ECO:0000256" key="2">
    <source>
        <dbReference type="ARBA" id="ARBA00023125"/>
    </source>
</evidence>
<dbReference type="Pfam" id="PF01037">
    <property type="entry name" value="AsnC_trans_reg"/>
    <property type="match status" value="1"/>
</dbReference>
<dbReference type="InterPro" id="IPR000485">
    <property type="entry name" value="AsnC-type_HTH_dom"/>
</dbReference>
<evidence type="ECO:0000313" key="6">
    <source>
        <dbReference type="Proteomes" id="UP000244930"/>
    </source>
</evidence>
<dbReference type="InterPro" id="IPR036388">
    <property type="entry name" value="WH-like_DNA-bd_sf"/>
</dbReference>
<dbReference type="InterPro" id="IPR011991">
    <property type="entry name" value="ArsR-like_HTH"/>
</dbReference>
<name>A0A2U8GP20_9RHOO</name>
<dbReference type="AlphaFoldDB" id="A0A2U8GP20"/>
<organism evidence="5 6">
    <name type="scientific">Parazoarcus communis</name>
    <dbReference type="NCBI Taxonomy" id="41977"/>
    <lineage>
        <taxon>Bacteria</taxon>
        <taxon>Pseudomonadati</taxon>
        <taxon>Pseudomonadota</taxon>
        <taxon>Betaproteobacteria</taxon>
        <taxon>Rhodocyclales</taxon>
        <taxon>Zoogloeaceae</taxon>
        <taxon>Parazoarcus</taxon>
    </lineage>
</organism>
<dbReference type="SUPFAM" id="SSF54909">
    <property type="entry name" value="Dimeric alpha+beta barrel"/>
    <property type="match status" value="1"/>
</dbReference>
<dbReference type="Gene3D" id="3.30.70.920">
    <property type="match status" value="1"/>
</dbReference>
<evidence type="ECO:0000256" key="3">
    <source>
        <dbReference type="ARBA" id="ARBA00023163"/>
    </source>
</evidence>
<dbReference type="InterPro" id="IPR019888">
    <property type="entry name" value="Tscrpt_reg_AsnC-like"/>
</dbReference>
<dbReference type="Gene3D" id="1.10.10.10">
    <property type="entry name" value="Winged helix-like DNA-binding domain superfamily/Winged helix DNA-binding domain"/>
    <property type="match status" value="1"/>
</dbReference>
<feature type="domain" description="HTH asnC-type" evidence="4">
    <location>
        <begin position="9"/>
        <end position="70"/>
    </location>
</feature>
<dbReference type="CDD" id="cd00090">
    <property type="entry name" value="HTH_ARSR"/>
    <property type="match status" value="1"/>
</dbReference>
<dbReference type="PANTHER" id="PTHR30154">
    <property type="entry name" value="LEUCINE-RESPONSIVE REGULATORY PROTEIN"/>
    <property type="match status" value="1"/>
</dbReference>
<dbReference type="GO" id="GO:0043565">
    <property type="term" value="F:sequence-specific DNA binding"/>
    <property type="evidence" value="ECO:0007669"/>
    <property type="project" value="InterPro"/>
</dbReference>
<evidence type="ECO:0000259" key="4">
    <source>
        <dbReference type="PROSITE" id="PS50956"/>
    </source>
</evidence>
<dbReference type="RefSeq" id="WP_108948424.1">
    <property type="nucleotide sequence ID" value="NZ_CP022187.1"/>
</dbReference>
<keyword evidence="2" id="KW-0238">DNA-binding</keyword>
<dbReference type="GO" id="GO:0005829">
    <property type="term" value="C:cytosol"/>
    <property type="evidence" value="ECO:0007669"/>
    <property type="project" value="TreeGrafter"/>
</dbReference>
<dbReference type="Pfam" id="PF13404">
    <property type="entry name" value="HTH_AsnC-type"/>
    <property type="match status" value="1"/>
</dbReference>
<evidence type="ECO:0000313" key="5">
    <source>
        <dbReference type="EMBL" id="AWI74716.1"/>
    </source>
</evidence>
<dbReference type="InterPro" id="IPR036390">
    <property type="entry name" value="WH_DNA-bd_sf"/>
</dbReference>
<accession>A0A2U8GP20</accession>
<evidence type="ECO:0000256" key="1">
    <source>
        <dbReference type="ARBA" id="ARBA00023015"/>
    </source>
</evidence>
<dbReference type="PANTHER" id="PTHR30154:SF34">
    <property type="entry name" value="TRANSCRIPTIONAL REGULATOR AZLB"/>
    <property type="match status" value="1"/>
</dbReference>
<dbReference type="KEGG" id="acom:CEW83_05405"/>
<dbReference type="InterPro" id="IPR019887">
    <property type="entry name" value="Tscrpt_reg_AsnC/Lrp_C"/>
</dbReference>
<proteinExistence type="predicted"/>
<dbReference type="EMBL" id="CP022187">
    <property type="protein sequence ID" value="AWI74716.1"/>
    <property type="molecule type" value="Genomic_DNA"/>
</dbReference>
<dbReference type="PROSITE" id="PS50956">
    <property type="entry name" value="HTH_ASNC_2"/>
    <property type="match status" value="1"/>
</dbReference>
<dbReference type="SUPFAM" id="SSF46785">
    <property type="entry name" value="Winged helix' DNA-binding domain"/>
    <property type="match status" value="1"/>
</dbReference>
<dbReference type="Proteomes" id="UP000244930">
    <property type="component" value="Chromosome"/>
</dbReference>
<reference evidence="5 6" key="1">
    <citation type="submission" date="2017-06" db="EMBL/GenBank/DDBJ databases">
        <title>Azoarcus.</title>
        <authorList>
            <person name="Woo J.-H."/>
            <person name="Kim H.-S."/>
        </authorList>
    </citation>
    <scope>NUCLEOTIDE SEQUENCE [LARGE SCALE GENOMIC DNA]</scope>
    <source>
        <strain evidence="5 6">TSPY31</strain>
    </source>
</reference>
<dbReference type="GO" id="GO:0043200">
    <property type="term" value="P:response to amino acid"/>
    <property type="evidence" value="ECO:0007669"/>
    <property type="project" value="TreeGrafter"/>
</dbReference>
<dbReference type="InterPro" id="IPR011008">
    <property type="entry name" value="Dimeric_a/b-barrel"/>
</dbReference>
<dbReference type="PRINTS" id="PR00033">
    <property type="entry name" value="HTHASNC"/>
</dbReference>
<keyword evidence="6" id="KW-1185">Reference proteome</keyword>
<dbReference type="SMART" id="SM00344">
    <property type="entry name" value="HTH_ASNC"/>
    <property type="match status" value="1"/>
</dbReference>
<gene>
    <name evidence="5" type="ORF">CEW83_05405</name>
</gene>
<keyword evidence="3" id="KW-0804">Transcription</keyword>
<sequence>MALPQAVNLDGFDRRILEIVQVANRTTTEDIAEQVGLSPAAVQRRLKRMREQQVILADVSVVNPKAVGRDMTFLVQVSLERERADLIDTFKEGMRNNPAVQQCYYVTGNSDFILVVTAADMNDYERFTRTAFFENSNVRSFQTNVVMSSVKVSLCLPVGGGTADADSV</sequence>
<dbReference type="GO" id="GO:0006355">
    <property type="term" value="P:regulation of DNA-templated transcription"/>
    <property type="evidence" value="ECO:0007669"/>
    <property type="project" value="UniProtKB-ARBA"/>
</dbReference>